<protein>
    <submittedName>
        <fullName evidence="7">U3 small nucleolar RNA-associated protein 14 A</fullName>
    </submittedName>
</protein>
<feature type="compositionally biased region" description="Acidic residues" evidence="6">
    <location>
        <begin position="268"/>
        <end position="303"/>
    </location>
</feature>
<name>A0A6G1SHB4_9ACAR</name>
<dbReference type="EMBL" id="GGYP01004840">
    <property type="protein sequence ID" value="MDE49611.1"/>
    <property type="molecule type" value="Transcribed_RNA"/>
</dbReference>
<dbReference type="PANTHER" id="PTHR14150">
    <property type="entry name" value="U3 SMALL NUCLEOLAR RNA-ASSOCIATED PROTEIN 14"/>
    <property type="match status" value="1"/>
</dbReference>
<evidence type="ECO:0000256" key="2">
    <source>
        <dbReference type="ARBA" id="ARBA00007774"/>
    </source>
</evidence>
<dbReference type="AlphaFoldDB" id="A0A6G1SHB4"/>
<evidence type="ECO:0000313" key="7">
    <source>
        <dbReference type="EMBL" id="MDE49611.1"/>
    </source>
</evidence>
<sequence length="517" mass="59046">MSEEPEKKSRKTEGQVTLTQMLKALDKDVAVGIEKKLKRLSKKKAVEKPLDDLKAAQIERIDAYSTTTKEISKWDPIVERNRSAKNLTFPLDTEPEHLPTSAECIDAIKPRNDLEREVQSVIDQEKAAKMKETELSKAEERYQKAISAEEAKERHKELQRMRVKLNSFGAKMRRQKGIKSKSYHRLLKHERIRKHVKKVESNQDALLNEIERLQKLRAQERASLKHKNTGKWAKHAKFRAKYDDEARQAMLEQIGIASKLLEKPAMPESDEEDFGDNNNTSDDEDEDEISETSEQSECEDDDEAVKNDSNDKSEKSKNESDRLIVSTELIDDRLKAAMKKSDNNDDIVDSGGEDDDGDDDDEQRKLMSEAFANDDVVSQFKEAKDKVADEEQPKDINTFLPGWGDWAGPGIKINKRKSKRFIIKAKKIKRKDATLGNVIISEKANDVIKELQPKALPRGFRNDEHLKKVITAPTTATFLDQTAHRDKIRPQIETQMGKRIEPIGQHMLSGAARAEWA</sequence>
<feature type="region of interest" description="Disordered" evidence="6">
    <location>
        <begin position="259"/>
        <end position="363"/>
    </location>
</feature>
<comment type="subcellular location">
    <subcellularLocation>
        <location evidence="1">Nucleus</location>
        <location evidence="1">Nucleolus</location>
    </subcellularLocation>
</comment>
<evidence type="ECO:0000256" key="3">
    <source>
        <dbReference type="ARBA" id="ARBA00022553"/>
    </source>
</evidence>
<keyword evidence="4" id="KW-0539">Nucleus</keyword>
<dbReference type="PANTHER" id="PTHR14150:SF12">
    <property type="entry name" value="U3 SMALL NUCLEOLAR RNA-ASSOCIATED PROTEIN 14 HOMOLOG A"/>
    <property type="match status" value="1"/>
</dbReference>
<evidence type="ECO:0000256" key="5">
    <source>
        <dbReference type="SAM" id="Coils"/>
    </source>
</evidence>
<dbReference type="GO" id="GO:0006364">
    <property type="term" value="P:rRNA processing"/>
    <property type="evidence" value="ECO:0007669"/>
    <property type="project" value="InterPro"/>
</dbReference>
<accession>A0A6G1SHB4</accession>
<dbReference type="Pfam" id="PF04615">
    <property type="entry name" value="Utp14"/>
    <property type="match status" value="1"/>
</dbReference>
<feature type="compositionally biased region" description="Acidic residues" evidence="6">
    <location>
        <begin position="344"/>
        <end position="361"/>
    </location>
</feature>
<organism evidence="7">
    <name type="scientific">Aceria tosichella</name>
    <name type="common">wheat curl mite</name>
    <dbReference type="NCBI Taxonomy" id="561515"/>
    <lineage>
        <taxon>Eukaryota</taxon>
        <taxon>Metazoa</taxon>
        <taxon>Ecdysozoa</taxon>
        <taxon>Arthropoda</taxon>
        <taxon>Chelicerata</taxon>
        <taxon>Arachnida</taxon>
        <taxon>Acari</taxon>
        <taxon>Acariformes</taxon>
        <taxon>Trombidiformes</taxon>
        <taxon>Prostigmata</taxon>
        <taxon>Eupodina</taxon>
        <taxon>Eriophyoidea</taxon>
        <taxon>Eriophyidae</taxon>
        <taxon>Eriophyinae</taxon>
        <taxon>Aceriini</taxon>
        <taxon>Aceria</taxon>
    </lineage>
</organism>
<feature type="coiled-coil region" evidence="5">
    <location>
        <begin position="196"/>
        <end position="223"/>
    </location>
</feature>
<comment type="similarity">
    <text evidence="2">Belongs to the UTP14 family.</text>
</comment>
<dbReference type="InterPro" id="IPR006709">
    <property type="entry name" value="SSU_processome_Utp14"/>
</dbReference>
<keyword evidence="5" id="KW-0175">Coiled coil</keyword>
<feature type="compositionally biased region" description="Basic and acidic residues" evidence="6">
    <location>
        <begin position="330"/>
        <end position="343"/>
    </location>
</feature>
<keyword evidence="3" id="KW-0597">Phosphoprotein</keyword>
<evidence type="ECO:0000256" key="4">
    <source>
        <dbReference type="ARBA" id="ARBA00023242"/>
    </source>
</evidence>
<feature type="coiled-coil region" evidence="5">
    <location>
        <begin position="111"/>
        <end position="148"/>
    </location>
</feature>
<gene>
    <name evidence="7" type="primary">UTP14A</name>
    <name evidence="7" type="ORF">g.9597</name>
</gene>
<reference evidence="7" key="1">
    <citation type="submission" date="2018-10" db="EMBL/GenBank/DDBJ databases">
        <title>Transcriptome assembly of Aceria tosichella (Wheat curl mite) Type 2.</title>
        <authorList>
            <person name="Scully E.D."/>
            <person name="Geib S.M."/>
            <person name="Palmer N.A."/>
            <person name="Gupta A.K."/>
            <person name="Sarath G."/>
            <person name="Tatineni S."/>
        </authorList>
    </citation>
    <scope>NUCLEOTIDE SEQUENCE</scope>
    <source>
        <strain evidence="7">LincolnNE</strain>
    </source>
</reference>
<proteinExistence type="inferred from homology"/>
<dbReference type="GO" id="GO:0032040">
    <property type="term" value="C:small-subunit processome"/>
    <property type="evidence" value="ECO:0007669"/>
    <property type="project" value="InterPro"/>
</dbReference>
<evidence type="ECO:0000256" key="6">
    <source>
        <dbReference type="SAM" id="MobiDB-lite"/>
    </source>
</evidence>
<evidence type="ECO:0000256" key="1">
    <source>
        <dbReference type="ARBA" id="ARBA00004604"/>
    </source>
</evidence>
<feature type="compositionally biased region" description="Basic and acidic residues" evidence="6">
    <location>
        <begin position="304"/>
        <end position="322"/>
    </location>
</feature>